<dbReference type="Pfam" id="PF13744">
    <property type="entry name" value="HTH_37"/>
    <property type="match status" value="1"/>
</dbReference>
<dbReference type="CDD" id="cd00093">
    <property type="entry name" value="HTH_XRE"/>
    <property type="match status" value="1"/>
</dbReference>
<name>A0ABY5LNX8_9CYAN</name>
<evidence type="ECO:0000313" key="2">
    <source>
        <dbReference type="EMBL" id="UUO13668.1"/>
    </source>
</evidence>
<evidence type="ECO:0000259" key="1">
    <source>
        <dbReference type="SMART" id="SM00530"/>
    </source>
</evidence>
<dbReference type="EMBL" id="CP099464">
    <property type="protein sequence ID" value="UUO13668.1"/>
    <property type="molecule type" value="Genomic_DNA"/>
</dbReference>
<keyword evidence="3" id="KW-1185">Reference proteome</keyword>
<dbReference type="SMART" id="SM00530">
    <property type="entry name" value="HTH_XRE"/>
    <property type="match status" value="1"/>
</dbReference>
<dbReference type="RefSeq" id="WP_257120466.1">
    <property type="nucleotide sequence ID" value="NZ_CP099464.1"/>
</dbReference>
<accession>A0ABY5LNX8</accession>
<organism evidence="2 3">
    <name type="scientific">Dolichospermum heterosporum TAC447</name>
    <dbReference type="NCBI Taxonomy" id="747523"/>
    <lineage>
        <taxon>Bacteria</taxon>
        <taxon>Bacillati</taxon>
        <taxon>Cyanobacteriota</taxon>
        <taxon>Cyanophyceae</taxon>
        <taxon>Nostocales</taxon>
        <taxon>Aphanizomenonaceae</taxon>
        <taxon>Dolichospermum</taxon>
        <taxon>Dolichospermum heterosporum</taxon>
    </lineage>
</organism>
<dbReference type="InterPro" id="IPR001387">
    <property type="entry name" value="Cro/C1-type_HTH"/>
</dbReference>
<evidence type="ECO:0000313" key="3">
    <source>
        <dbReference type="Proteomes" id="UP001057561"/>
    </source>
</evidence>
<feature type="domain" description="HTH cro/C1-type" evidence="1">
    <location>
        <begin position="57"/>
        <end position="113"/>
    </location>
</feature>
<dbReference type="Gene3D" id="1.10.260.40">
    <property type="entry name" value="lambda repressor-like DNA-binding domains"/>
    <property type="match status" value="1"/>
</dbReference>
<dbReference type="InterPro" id="IPR010982">
    <property type="entry name" value="Lambda_DNA-bd_dom_sf"/>
</dbReference>
<protein>
    <submittedName>
        <fullName evidence="2">Helix-turn-helix domain-containing protein</fullName>
    </submittedName>
</protein>
<dbReference type="Proteomes" id="UP001057561">
    <property type="component" value="Chromosome"/>
</dbReference>
<dbReference type="InterPro" id="IPR039554">
    <property type="entry name" value="HigA2-like_HTH"/>
</dbReference>
<sequence length="127" mass="14209">MEIIVYNPCPARVLLSSILNHHKRDARAIKTSSGNVFADLDLPNPEEMLVKAELARKISNAIIARHITQAEASELLGIDQPKVSALMRGRFTGFSLERMFRFLNTLGIDVEITVKPKLRDNARITVV</sequence>
<proteinExistence type="predicted"/>
<dbReference type="SUPFAM" id="SSF47413">
    <property type="entry name" value="lambda repressor-like DNA-binding domains"/>
    <property type="match status" value="1"/>
</dbReference>
<reference evidence="2" key="1">
    <citation type="submission" date="2022-06" db="EMBL/GenBank/DDBJ databases">
        <title>Nostosin G and Spiroidesin B from the Cyanobacterium Dolichospermum sp. NIES-1697.</title>
        <authorList>
            <person name="Phan C.-S."/>
            <person name="Mehjabin J.J."/>
            <person name="Anas A.R.J."/>
            <person name="Hayasaka M."/>
            <person name="Onoki R."/>
            <person name="Wang J."/>
            <person name="Umezawa T."/>
            <person name="Washio K."/>
            <person name="Morikawa M."/>
            <person name="Okino T."/>
        </authorList>
    </citation>
    <scope>NUCLEOTIDE SEQUENCE</scope>
    <source>
        <strain evidence="2">NIES-1697</strain>
    </source>
</reference>
<gene>
    <name evidence="2" type="ORF">NG743_16510</name>
</gene>